<organism evidence="1 2">
    <name type="scientific">Daphnia magna</name>
    <dbReference type="NCBI Taxonomy" id="35525"/>
    <lineage>
        <taxon>Eukaryota</taxon>
        <taxon>Metazoa</taxon>
        <taxon>Ecdysozoa</taxon>
        <taxon>Arthropoda</taxon>
        <taxon>Crustacea</taxon>
        <taxon>Branchiopoda</taxon>
        <taxon>Diplostraca</taxon>
        <taxon>Cladocera</taxon>
        <taxon>Anomopoda</taxon>
        <taxon>Daphniidae</taxon>
        <taxon>Daphnia</taxon>
    </lineage>
</organism>
<accession>A0ABR0B1P6</accession>
<evidence type="ECO:0000313" key="1">
    <source>
        <dbReference type="EMBL" id="KAK4035591.1"/>
    </source>
</evidence>
<reference evidence="1 2" key="1">
    <citation type="journal article" date="2023" name="Nucleic Acids Res.">
        <title>The hologenome of Daphnia magna reveals possible DNA methylation and microbiome-mediated evolution of the host genome.</title>
        <authorList>
            <person name="Chaturvedi A."/>
            <person name="Li X."/>
            <person name="Dhandapani V."/>
            <person name="Marshall H."/>
            <person name="Kissane S."/>
            <person name="Cuenca-Cambronero M."/>
            <person name="Asole G."/>
            <person name="Calvet F."/>
            <person name="Ruiz-Romero M."/>
            <person name="Marangio P."/>
            <person name="Guigo R."/>
            <person name="Rago D."/>
            <person name="Mirbahai L."/>
            <person name="Eastwood N."/>
            <person name="Colbourne J.K."/>
            <person name="Zhou J."/>
            <person name="Mallon E."/>
            <person name="Orsini L."/>
        </authorList>
    </citation>
    <scope>NUCLEOTIDE SEQUENCE [LARGE SCALE GENOMIC DNA]</scope>
    <source>
        <strain evidence="1">LRV0_1</strain>
    </source>
</reference>
<evidence type="ECO:0000313" key="2">
    <source>
        <dbReference type="Proteomes" id="UP001234178"/>
    </source>
</evidence>
<dbReference type="EMBL" id="JAOYFB010000040">
    <property type="protein sequence ID" value="KAK4035591.1"/>
    <property type="molecule type" value="Genomic_DNA"/>
</dbReference>
<proteinExistence type="predicted"/>
<protein>
    <submittedName>
        <fullName evidence="1">Uncharacterized protein</fullName>
    </submittedName>
</protein>
<sequence length="76" mass="8680">MNHKQVDHFIFHDNQRRRVRRQLELEQKGVAGEAVVSIVLFTDARESQSEIVYSQAANTYEQLSLPNFVACTSGSQ</sequence>
<gene>
    <name evidence="1" type="ORF">OUZ56_027679</name>
</gene>
<comment type="caution">
    <text evidence="1">The sequence shown here is derived from an EMBL/GenBank/DDBJ whole genome shotgun (WGS) entry which is preliminary data.</text>
</comment>
<keyword evidence="2" id="KW-1185">Reference proteome</keyword>
<dbReference type="Proteomes" id="UP001234178">
    <property type="component" value="Unassembled WGS sequence"/>
</dbReference>
<name>A0ABR0B1P6_9CRUS</name>